<accession>A0AAE0ZNI2</accession>
<evidence type="ECO:0000313" key="1">
    <source>
        <dbReference type="EMBL" id="KAK3772447.1"/>
    </source>
</evidence>
<name>A0AAE0ZNI2_9GAST</name>
<dbReference type="Proteomes" id="UP001283361">
    <property type="component" value="Unassembled WGS sequence"/>
</dbReference>
<gene>
    <name evidence="1" type="ORF">RRG08_031466</name>
</gene>
<organism evidence="1 2">
    <name type="scientific">Elysia crispata</name>
    <name type="common">lettuce slug</name>
    <dbReference type="NCBI Taxonomy" id="231223"/>
    <lineage>
        <taxon>Eukaryota</taxon>
        <taxon>Metazoa</taxon>
        <taxon>Spiralia</taxon>
        <taxon>Lophotrochozoa</taxon>
        <taxon>Mollusca</taxon>
        <taxon>Gastropoda</taxon>
        <taxon>Heterobranchia</taxon>
        <taxon>Euthyneura</taxon>
        <taxon>Panpulmonata</taxon>
        <taxon>Sacoglossa</taxon>
        <taxon>Placobranchoidea</taxon>
        <taxon>Plakobranchidae</taxon>
        <taxon>Elysia</taxon>
    </lineage>
</organism>
<evidence type="ECO:0000313" key="2">
    <source>
        <dbReference type="Proteomes" id="UP001283361"/>
    </source>
</evidence>
<comment type="caution">
    <text evidence="1">The sequence shown here is derived from an EMBL/GenBank/DDBJ whole genome shotgun (WGS) entry which is preliminary data.</text>
</comment>
<sequence>MLKSELSLVAMVSVAGHAVYRLITSWFKPARLDRIPNHVKGCECNHVMKRLRLIGLCRQEGQPWSVGGGSRSSSMTNMT</sequence>
<dbReference type="EMBL" id="JAWDGP010003624">
    <property type="protein sequence ID" value="KAK3772447.1"/>
    <property type="molecule type" value="Genomic_DNA"/>
</dbReference>
<keyword evidence="2" id="KW-1185">Reference proteome</keyword>
<dbReference type="AlphaFoldDB" id="A0AAE0ZNI2"/>
<protein>
    <submittedName>
        <fullName evidence="1">Uncharacterized protein</fullName>
    </submittedName>
</protein>
<proteinExistence type="predicted"/>
<reference evidence="1" key="1">
    <citation type="journal article" date="2023" name="G3 (Bethesda)">
        <title>A reference genome for the long-term kleptoplast-retaining sea slug Elysia crispata morphotype clarki.</title>
        <authorList>
            <person name="Eastman K.E."/>
            <person name="Pendleton A.L."/>
            <person name="Shaikh M.A."/>
            <person name="Suttiyut T."/>
            <person name="Ogas R."/>
            <person name="Tomko P."/>
            <person name="Gavelis G."/>
            <person name="Widhalm J.R."/>
            <person name="Wisecaver J.H."/>
        </authorList>
    </citation>
    <scope>NUCLEOTIDE SEQUENCE</scope>
    <source>
        <strain evidence="1">ECLA1</strain>
    </source>
</reference>